<reference evidence="3" key="1">
    <citation type="journal article" date="2019" name="Int. J. Syst. Evol. Microbiol.">
        <title>The Global Catalogue of Microorganisms (GCM) 10K type strain sequencing project: providing services to taxonomists for standard genome sequencing and annotation.</title>
        <authorList>
            <consortium name="The Broad Institute Genomics Platform"/>
            <consortium name="The Broad Institute Genome Sequencing Center for Infectious Disease"/>
            <person name="Wu L."/>
            <person name="Ma J."/>
        </authorList>
    </citation>
    <scope>NUCLEOTIDE SEQUENCE [LARGE SCALE GENOMIC DNA]</scope>
    <source>
        <strain evidence="3">CCUG 61948</strain>
    </source>
</reference>
<comment type="caution">
    <text evidence="2">The sequence shown here is derived from an EMBL/GenBank/DDBJ whole genome shotgun (WGS) entry which is preliminary data.</text>
</comment>
<organism evidence="2 3">
    <name type="scientific">Maribacter chungangensis</name>
    <dbReference type="NCBI Taxonomy" id="1069117"/>
    <lineage>
        <taxon>Bacteria</taxon>
        <taxon>Pseudomonadati</taxon>
        <taxon>Bacteroidota</taxon>
        <taxon>Flavobacteriia</taxon>
        <taxon>Flavobacteriales</taxon>
        <taxon>Flavobacteriaceae</taxon>
        <taxon>Maribacter</taxon>
    </lineage>
</organism>
<protein>
    <submittedName>
        <fullName evidence="2">Uncharacterized protein</fullName>
    </submittedName>
</protein>
<keyword evidence="1" id="KW-0472">Membrane</keyword>
<dbReference type="EMBL" id="JBHTHY010000011">
    <property type="protein sequence ID" value="MFD0798431.1"/>
    <property type="molecule type" value="Genomic_DNA"/>
</dbReference>
<keyword evidence="1" id="KW-0812">Transmembrane</keyword>
<feature type="transmembrane region" description="Helical" evidence="1">
    <location>
        <begin position="40"/>
        <end position="62"/>
    </location>
</feature>
<evidence type="ECO:0000313" key="3">
    <source>
        <dbReference type="Proteomes" id="UP001597012"/>
    </source>
</evidence>
<keyword evidence="1" id="KW-1133">Transmembrane helix</keyword>
<feature type="transmembrane region" description="Helical" evidence="1">
    <location>
        <begin position="117"/>
        <end position="136"/>
    </location>
</feature>
<keyword evidence="3" id="KW-1185">Reference proteome</keyword>
<proteinExistence type="predicted"/>
<evidence type="ECO:0000313" key="2">
    <source>
        <dbReference type="EMBL" id="MFD0798431.1"/>
    </source>
</evidence>
<gene>
    <name evidence="2" type="ORF">ACFQZJ_13245</name>
</gene>
<dbReference type="RefSeq" id="WP_379935167.1">
    <property type="nucleotide sequence ID" value="NZ_JBHTHY010000011.1"/>
</dbReference>
<name>A0ABW3B524_9FLAO</name>
<evidence type="ECO:0000256" key="1">
    <source>
        <dbReference type="SAM" id="Phobius"/>
    </source>
</evidence>
<sequence>MNTDYLNIISNQLVLVSSLMSGFSIAILANLLTFKTDNKFAAYVFRLTSVAAGCFLVTVFALTKIIKMTTKGYQYETTVEDFAFASSLASSTFLIGILTLSAVIALSGWIKSKKTGIFTTVVGFLTLLFILSTILIV</sequence>
<dbReference type="Proteomes" id="UP001597012">
    <property type="component" value="Unassembled WGS sequence"/>
</dbReference>
<accession>A0ABW3B524</accession>
<feature type="transmembrane region" description="Helical" evidence="1">
    <location>
        <begin position="82"/>
        <end position="110"/>
    </location>
</feature>
<feature type="transmembrane region" description="Helical" evidence="1">
    <location>
        <begin position="12"/>
        <end position="33"/>
    </location>
</feature>